<dbReference type="Pfam" id="PF03098">
    <property type="entry name" value="An_peroxidase"/>
    <property type="match status" value="2"/>
</dbReference>
<dbReference type="InterPro" id="IPR019791">
    <property type="entry name" value="Haem_peroxidase_animal"/>
</dbReference>
<dbReference type="InterPro" id="IPR010255">
    <property type="entry name" value="Haem_peroxidase_sf"/>
</dbReference>
<dbReference type="PANTHER" id="PTHR11475">
    <property type="entry name" value="OXIDASE/PEROXIDASE"/>
    <property type="match status" value="1"/>
</dbReference>
<keyword evidence="2" id="KW-0812">Transmembrane</keyword>
<gene>
    <name evidence="3" type="ORF">NQ317_009923</name>
</gene>
<dbReference type="Proteomes" id="UP001162164">
    <property type="component" value="Unassembled WGS sequence"/>
</dbReference>
<keyword evidence="1" id="KW-0560">Oxidoreductase</keyword>
<dbReference type="PRINTS" id="PR00457">
    <property type="entry name" value="ANPEROXIDASE"/>
</dbReference>
<dbReference type="EMBL" id="JAPWTJ010000001">
    <property type="protein sequence ID" value="KAJ8986217.1"/>
    <property type="molecule type" value="Genomic_DNA"/>
</dbReference>
<keyword evidence="2" id="KW-0472">Membrane</keyword>
<reference evidence="3" key="1">
    <citation type="journal article" date="2023" name="Insect Mol. Biol.">
        <title>Genome sequencing provides insights into the evolution of gene families encoding plant cell wall-degrading enzymes in longhorned beetles.</title>
        <authorList>
            <person name="Shin N.R."/>
            <person name="Okamura Y."/>
            <person name="Kirsch R."/>
            <person name="Pauchet Y."/>
        </authorList>
    </citation>
    <scope>NUCLEOTIDE SEQUENCE</scope>
    <source>
        <strain evidence="3">MMC_N1</strain>
    </source>
</reference>
<dbReference type="CDD" id="cd09823">
    <property type="entry name" value="peroxinectin_like"/>
    <property type="match status" value="1"/>
</dbReference>
<keyword evidence="2" id="KW-1133">Transmembrane helix</keyword>
<comment type="caution">
    <text evidence="3">The sequence shown here is derived from an EMBL/GenBank/DDBJ whole genome shotgun (WGS) entry which is preliminary data.</text>
</comment>
<dbReference type="Gene3D" id="1.10.640.10">
    <property type="entry name" value="Haem peroxidase domain superfamily, animal type"/>
    <property type="match status" value="2"/>
</dbReference>
<dbReference type="InterPro" id="IPR037120">
    <property type="entry name" value="Haem_peroxidase_sf_animal"/>
</dbReference>
<evidence type="ECO:0008006" key="5">
    <source>
        <dbReference type="Google" id="ProtNLM"/>
    </source>
</evidence>
<keyword evidence="1" id="KW-0575">Peroxidase</keyword>
<dbReference type="PROSITE" id="PS50292">
    <property type="entry name" value="PEROXIDASE_3"/>
    <property type="match status" value="1"/>
</dbReference>
<protein>
    <recommendedName>
        <fullName evidence="5">Chorion peroxidase</fullName>
    </recommendedName>
</protein>
<name>A0ABQ9K880_9CUCU</name>
<evidence type="ECO:0000313" key="3">
    <source>
        <dbReference type="EMBL" id="KAJ8986217.1"/>
    </source>
</evidence>
<proteinExistence type="predicted"/>
<feature type="transmembrane region" description="Helical" evidence="2">
    <location>
        <begin position="43"/>
        <end position="65"/>
    </location>
</feature>
<dbReference type="SUPFAM" id="SSF48113">
    <property type="entry name" value="Heme-dependent peroxidases"/>
    <property type="match status" value="1"/>
</dbReference>
<evidence type="ECO:0000256" key="1">
    <source>
        <dbReference type="ARBA" id="ARBA00022559"/>
    </source>
</evidence>
<keyword evidence="4" id="KW-1185">Reference proteome</keyword>
<accession>A0ABQ9K880</accession>
<dbReference type="PANTHER" id="PTHR11475:SF141">
    <property type="entry name" value="CARDINAL"/>
    <property type="match status" value="1"/>
</dbReference>
<evidence type="ECO:0000256" key="2">
    <source>
        <dbReference type="SAM" id="Phobius"/>
    </source>
</evidence>
<evidence type="ECO:0000313" key="4">
    <source>
        <dbReference type="Proteomes" id="UP001162164"/>
    </source>
</evidence>
<organism evidence="3 4">
    <name type="scientific">Molorchus minor</name>
    <dbReference type="NCBI Taxonomy" id="1323400"/>
    <lineage>
        <taxon>Eukaryota</taxon>
        <taxon>Metazoa</taxon>
        <taxon>Ecdysozoa</taxon>
        <taxon>Arthropoda</taxon>
        <taxon>Hexapoda</taxon>
        <taxon>Insecta</taxon>
        <taxon>Pterygota</taxon>
        <taxon>Neoptera</taxon>
        <taxon>Endopterygota</taxon>
        <taxon>Coleoptera</taxon>
        <taxon>Polyphaga</taxon>
        <taxon>Cucujiformia</taxon>
        <taxon>Chrysomeloidea</taxon>
        <taxon>Cerambycidae</taxon>
        <taxon>Lamiinae</taxon>
        <taxon>Monochamini</taxon>
        <taxon>Molorchus</taxon>
    </lineage>
</organism>
<sequence>MVTEIMSHSTETTRLLTRIHQPDYVYNAQLGTERKRRVRQFQCCLCALFLTTLLVALIATISLSINNTNTSELNNTALPLDSFLVLFSNNWPIADKEYIHHFSDEFDVKESMDVEVPAIGIKKVVATSEKARDLSRIGYVQEYALRHIINRSLNRSSNYYKICNNYSTPSIPLACDNDHLECNRFKKYRSYDGTCNNLKHSNTYGTAYKPFRRALLPDYADGISKPRVAKDGKPLPSARTVSLMVHRPYYKEDTKFSVMLAVWGQFLDHDITATALAQKSNSDTISCCGSSTVQFPECYPVELDPRDPFMEYNVSCMEFLRSAPAPTCCLCPREQMNQVTSYIDGSVVYGVDESLIDNLRDFQNGTLKMYITKDGRTLLPVSNDLKDGCNREEEKNNEKILFSYRRILSAQMQHITYNEFLPILLGNKLMKRFNLVPQKTGYFLKYNETVNPNIANNFATAAFRFAHSIIPGVMKMLANDTSSPEFVQMHKMLFNPFKLYDPGELDKTLRGAVNTAIESSDSYFSNEIKSHLFEITAEQVKQPKLCGLDLVSLNIQRGRDHGLPGYSLWRKHCSLKIPKQFDDLKNEMDGEALKNIKNIYRNVDDVDLYTGALSERPLAESMLGPTLTCLILDQFVRIKYGDRFWYENPHRPQGFAPEQLDEIRKTTLASVICDNADDLNVIQSKVMEGLHSGNEYVPCASIERPNIGLWGEILDHSILSSSLTKILSFRKLVTS</sequence>